<dbReference type="GO" id="GO:0019464">
    <property type="term" value="P:glycine decarboxylation via glycine cleavage system"/>
    <property type="evidence" value="ECO:0007669"/>
    <property type="project" value="InterPro"/>
</dbReference>
<dbReference type="SUPFAM" id="SSF51230">
    <property type="entry name" value="Single hybrid motif"/>
    <property type="match status" value="1"/>
</dbReference>
<evidence type="ECO:0000256" key="2">
    <source>
        <dbReference type="ARBA" id="ARBA00022823"/>
    </source>
</evidence>
<sequence>VSYIPDDLRYALTHEWVRVDDDGTATVGISDHAQDSLGDIVFVELPEPGSIINANDEVAVVESVKAASDIYSPVSGEVTAVNEALIDAPETVNSSPYENGWFFKITVSDGAKLADLLDAGAYFDHCEDE</sequence>
<organism evidence="4">
    <name type="scientific">marine metagenome</name>
    <dbReference type="NCBI Taxonomy" id="408172"/>
    <lineage>
        <taxon>unclassified sequences</taxon>
        <taxon>metagenomes</taxon>
        <taxon>ecological metagenomes</taxon>
    </lineage>
</organism>
<dbReference type="Gene3D" id="2.40.50.100">
    <property type="match status" value="1"/>
</dbReference>
<dbReference type="AlphaFoldDB" id="A0A381PET0"/>
<keyword evidence="2" id="KW-0450">Lipoyl</keyword>
<dbReference type="InterPro" id="IPR002930">
    <property type="entry name" value="GCV_H"/>
</dbReference>
<comment type="similarity">
    <text evidence="1">Belongs to the GcvH family.</text>
</comment>
<dbReference type="EMBL" id="UINC01000961">
    <property type="protein sequence ID" value="SUZ65521.1"/>
    <property type="molecule type" value="Genomic_DNA"/>
</dbReference>
<dbReference type="PROSITE" id="PS00189">
    <property type="entry name" value="LIPOYL"/>
    <property type="match status" value="1"/>
</dbReference>
<dbReference type="PANTHER" id="PTHR11715:SF3">
    <property type="entry name" value="GLYCINE CLEAVAGE SYSTEM H PROTEIN-RELATED"/>
    <property type="match status" value="1"/>
</dbReference>
<dbReference type="NCBIfam" id="NF002270">
    <property type="entry name" value="PRK01202.1"/>
    <property type="match status" value="1"/>
</dbReference>
<evidence type="ECO:0000256" key="1">
    <source>
        <dbReference type="ARBA" id="ARBA00009249"/>
    </source>
</evidence>
<evidence type="ECO:0000259" key="3">
    <source>
        <dbReference type="PROSITE" id="PS50968"/>
    </source>
</evidence>
<dbReference type="InterPro" id="IPR017453">
    <property type="entry name" value="GCV_H_sub"/>
</dbReference>
<dbReference type="InterPro" id="IPR000089">
    <property type="entry name" value="Biotin_lipoyl"/>
</dbReference>
<proteinExistence type="inferred from homology"/>
<dbReference type="Pfam" id="PF01597">
    <property type="entry name" value="GCV_H"/>
    <property type="match status" value="1"/>
</dbReference>
<name>A0A381PET0_9ZZZZ</name>
<dbReference type="GO" id="GO:0009249">
    <property type="term" value="P:protein lipoylation"/>
    <property type="evidence" value="ECO:0007669"/>
    <property type="project" value="TreeGrafter"/>
</dbReference>
<gene>
    <name evidence="4" type="ORF">METZ01_LOCUS18375</name>
</gene>
<dbReference type="PANTHER" id="PTHR11715">
    <property type="entry name" value="GLYCINE CLEAVAGE SYSTEM H PROTEIN"/>
    <property type="match status" value="1"/>
</dbReference>
<protein>
    <recommendedName>
        <fullName evidence="3">Lipoyl-binding domain-containing protein</fullName>
    </recommendedName>
</protein>
<dbReference type="CDD" id="cd06848">
    <property type="entry name" value="GCS_H"/>
    <property type="match status" value="1"/>
</dbReference>
<dbReference type="GO" id="GO:0005829">
    <property type="term" value="C:cytosol"/>
    <property type="evidence" value="ECO:0007669"/>
    <property type="project" value="TreeGrafter"/>
</dbReference>
<dbReference type="InterPro" id="IPR011053">
    <property type="entry name" value="Single_hybrid_motif"/>
</dbReference>
<dbReference type="NCBIfam" id="TIGR00527">
    <property type="entry name" value="gcvH"/>
    <property type="match status" value="1"/>
</dbReference>
<dbReference type="PROSITE" id="PS50968">
    <property type="entry name" value="BIOTINYL_LIPOYL"/>
    <property type="match status" value="1"/>
</dbReference>
<feature type="non-terminal residue" evidence="4">
    <location>
        <position position="1"/>
    </location>
</feature>
<dbReference type="InterPro" id="IPR003016">
    <property type="entry name" value="2-oxoA_DH_lipoyl-BS"/>
</dbReference>
<dbReference type="HAMAP" id="MF_00272">
    <property type="entry name" value="GcvH"/>
    <property type="match status" value="1"/>
</dbReference>
<dbReference type="GO" id="GO:0005960">
    <property type="term" value="C:glycine cleavage complex"/>
    <property type="evidence" value="ECO:0007669"/>
    <property type="project" value="InterPro"/>
</dbReference>
<dbReference type="InterPro" id="IPR033753">
    <property type="entry name" value="GCV_H/Fam206"/>
</dbReference>
<evidence type="ECO:0000313" key="4">
    <source>
        <dbReference type="EMBL" id="SUZ65521.1"/>
    </source>
</evidence>
<reference evidence="4" key="1">
    <citation type="submission" date="2018-05" db="EMBL/GenBank/DDBJ databases">
        <authorList>
            <person name="Lanie J.A."/>
            <person name="Ng W.-L."/>
            <person name="Kazmierczak K.M."/>
            <person name="Andrzejewski T.M."/>
            <person name="Davidsen T.M."/>
            <person name="Wayne K.J."/>
            <person name="Tettelin H."/>
            <person name="Glass J.I."/>
            <person name="Rusch D."/>
            <person name="Podicherti R."/>
            <person name="Tsui H.-C.T."/>
            <person name="Winkler M.E."/>
        </authorList>
    </citation>
    <scope>NUCLEOTIDE SEQUENCE</scope>
</reference>
<feature type="domain" description="Lipoyl-binding" evidence="3">
    <location>
        <begin position="24"/>
        <end position="106"/>
    </location>
</feature>
<accession>A0A381PET0</accession>